<accession>A0A6G4X109</accession>
<comment type="caution">
    <text evidence="6">The sequence shown here is derived from an EMBL/GenBank/DDBJ whole genome shotgun (WGS) entry which is preliminary data.</text>
</comment>
<organism evidence="6 7">
    <name type="scientific">Streptomyces boncukensis</name>
    <dbReference type="NCBI Taxonomy" id="2711219"/>
    <lineage>
        <taxon>Bacteria</taxon>
        <taxon>Bacillati</taxon>
        <taxon>Actinomycetota</taxon>
        <taxon>Actinomycetes</taxon>
        <taxon>Kitasatosporales</taxon>
        <taxon>Streptomycetaceae</taxon>
        <taxon>Streptomyces</taxon>
    </lineage>
</organism>
<dbReference type="InterPro" id="IPR004111">
    <property type="entry name" value="Repressor_TetR_C"/>
</dbReference>
<name>A0A6G4X109_9ACTN</name>
<dbReference type="PROSITE" id="PS50977">
    <property type="entry name" value="HTH_TETR_2"/>
    <property type="match status" value="1"/>
</dbReference>
<dbReference type="Pfam" id="PF02909">
    <property type="entry name" value="TetR_C_1"/>
    <property type="match status" value="1"/>
</dbReference>
<dbReference type="InterPro" id="IPR036271">
    <property type="entry name" value="Tet_transcr_reg_TetR-rel_C_sf"/>
</dbReference>
<evidence type="ECO:0000256" key="2">
    <source>
        <dbReference type="ARBA" id="ARBA00023125"/>
    </source>
</evidence>
<keyword evidence="7" id="KW-1185">Reference proteome</keyword>
<evidence type="ECO:0000256" key="4">
    <source>
        <dbReference type="PROSITE-ProRule" id="PRU00335"/>
    </source>
</evidence>
<keyword evidence="3" id="KW-0804">Transcription</keyword>
<keyword evidence="1" id="KW-0805">Transcription regulation</keyword>
<dbReference type="GO" id="GO:0045892">
    <property type="term" value="P:negative regulation of DNA-templated transcription"/>
    <property type="evidence" value="ECO:0007669"/>
    <property type="project" value="InterPro"/>
</dbReference>
<feature type="domain" description="HTH tetR-type" evidence="5">
    <location>
        <begin position="16"/>
        <end position="76"/>
    </location>
</feature>
<proteinExistence type="predicted"/>
<dbReference type="GO" id="GO:0003700">
    <property type="term" value="F:DNA-binding transcription factor activity"/>
    <property type="evidence" value="ECO:0007669"/>
    <property type="project" value="TreeGrafter"/>
</dbReference>
<dbReference type="PANTHER" id="PTHR30055:SF151">
    <property type="entry name" value="TRANSCRIPTIONAL REGULATORY PROTEIN"/>
    <property type="match status" value="1"/>
</dbReference>
<evidence type="ECO:0000259" key="5">
    <source>
        <dbReference type="PROSITE" id="PS50977"/>
    </source>
</evidence>
<feature type="DNA-binding region" description="H-T-H motif" evidence="4">
    <location>
        <begin position="39"/>
        <end position="58"/>
    </location>
</feature>
<dbReference type="InterPro" id="IPR050109">
    <property type="entry name" value="HTH-type_TetR-like_transc_reg"/>
</dbReference>
<evidence type="ECO:0000256" key="1">
    <source>
        <dbReference type="ARBA" id="ARBA00023015"/>
    </source>
</evidence>
<gene>
    <name evidence="6" type="ORF">G5C65_18745</name>
</gene>
<dbReference type="Proteomes" id="UP000477722">
    <property type="component" value="Unassembled WGS sequence"/>
</dbReference>
<dbReference type="SUPFAM" id="SSF48498">
    <property type="entry name" value="Tetracyclin repressor-like, C-terminal domain"/>
    <property type="match status" value="1"/>
</dbReference>
<keyword evidence="2 4" id="KW-0238">DNA-binding</keyword>
<evidence type="ECO:0000313" key="7">
    <source>
        <dbReference type="Proteomes" id="UP000477722"/>
    </source>
</evidence>
<evidence type="ECO:0000313" key="6">
    <source>
        <dbReference type="EMBL" id="NGO70351.1"/>
    </source>
</evidence>
<dbReference type="InterPro" id="IPR009057">
    <property type="entry name" value="Homeodomain-like_sf"/>
</dbReference>
<sequence length="236" mass="25160">MTTHTRSARTRPAKAPLSQAAVVGAALRIIESDGLPAVTMRRVAAELDTGPASLYAYVSNRDDLLRQTLDAALGTVPLEPIDPERWRSQLEALLWAILDAMHEYPGVAQVSFGRIPTGPASLAINEHISALLLAGGIPKQAAAWACDLFGLYVSAVAFEVAQRPEGGRAEEGAQHPLNDAQAERRRSSGVVGLLDGLPAERFPTLAALSGHLAHGTAEERFEFAVKIMVDGLLKQT</sequence>
<dbReference type="AlphaFoldDB" id="A0A6G4X109"/>
<dbReference type="Gene3D" id="1.10.357.10">
    <property type="entry name" value="Tetracycline Repressor, domain 2"/>
    <property type="match status" value="1"/>
</dbReference>
<evidence type="ECO:0000256" key="3">
    <source>
        <dbReference type="ARBA" id="ARBA00023163"/>
    </source>
</evidence>
<reference evidence="6 7" key="1">
    <citation type="submission" date="2020-02" db="EMBL/GenBank/DDBJ databases">
        <title>Whole-genome analyses of novel actinobacteria.</title>
        <authorList>
            <person name="Sahin N."/>
            <person name="Tatar D."/>
        </authorList>
    </citation>
    <scope>NUCLEOTIDE SEQUENCE [LARGE SCALE GENOMIC DNA]</scope>
    <source>
        <strain evidence="6 7">SB3404</strain>
    </source>
</reference>
<dbReference type="Pfam" id="PF00440">
    <property type="entry name" value="TetR_N"/>
    <property type="match status" value="1"/>
</dbReference>
<dbReference type="RefSeq" id="WP_165300020.1">
    <property type="nucleotide sequence ID" value="NZ_JAAKZZ010000187.1"/>
</dbReference>
<protein>
    <submittedName>
        <fullName evidence="6">TetR/AcrR family transcriptional regulator</fullName>
    </submittedName>
</protein>
<dbReference type="SUPFAM" id="SSF46689">
    <property type="entry name" value="Homeodomain-like"/>
    <property type="match status" value="1"/>
</dbReference>
<dbReference type="PANTHER" id="PTHR30055">
    <property type="entry name" value="HTH-TYPE TRANSCRIPTIONAL REGULATOR RUTR"/>
    <property type="match status" value="1"/>
</dbReference>
<dbReference type="InterPro" id="IPR001647">
    <property type="entry name" value="HTH_TetR"/>
</dbReference>
<dbReference type="EMBL" id="JAAKZZ010000187">
    <property type="protein sequence ID" value="NGO70351.1"/>
    <property type="molecule type" value="Genomic_DNA"/>
</dbReference>
<dbReference type="GO" id="GO:0000976">
    <property type="term" value="F:transcription cis-regulatory region binding"/>
    <property type="evidence" value="ECO:0007669"/>
    <property type="project" value="TreeGrafter"/>
</dbReference>